<dbReference type="SUPFAM" id="SSF51261">
    <property type="entry name" value="Duplicated hybrid motif"/>
    <property type="match status" value="1"/>
</dbReference>
<dbReference type="Gene3D" id="2.70.70.10">
    <property type="entry name" value="Glucose Permease (Domain IIA)"/>
    <property type="match status" value="1"/>
</dbReference>
<keyword evidence="2" id="KW-0813">Transport</keyword>
<keyword evidence="9" id="KW-1185">Reference proteome</keyword>
<dbReference type="RefSeq" id="WP_024624825.1">
    <property type="nucleotide sequence ID" value="NZ_AYGX02000153.1"/>
</dbReference>
<dbReference type="PANTHER" id="PTHR45008:SF1">
    <property type="entry name" value="PTS SYSTEM GLUCOSE-SPECIFIC EIIA COMPONENT"/>
    <property type="match status" value="1"/>
</dbReference>
<dbReference type="InterPro" id="IPR001127">
    <property type="entry name" value="PTS_EIIA_1_perm"/>
</dbReference>
<dbReference type="GO" id="GO:0005737">
    <property type="term" value="C:cytoplasm"/>
    <property type="evidence" value="ECO:0007669"/>
    <property type="project" value="UniProtKB-SubCell"/>
</dbReference>
<evidence type="ECO:0000256" key="4">
    <source>
        <dbReference type="ARBA" id="ARBA00022679"/>
    </source>
</evidence>
<dbReference type="PROSITE" id="PS51093">
    <property type="entry name" value="PTS_EIIA_TYPE_1"/>
    <property type="match status" value="1"/>
</dbReference>
<dbReference type="GO" id="GO:0016301">
    <property type="term" value="F:kinase activity"/>
    <property type="evidence" value="ECO:0007669"/>
    <property type="project" value="UniProtKB-KW"/>
</dbReference>
<evidence type="ECO:0000256" key="5">
    <source>
        <dbReference type="ARBA" id="ARBA00022683"/>
    </source>
</evidence>
<gene>
    <name evidence="8" type="ORF">DY78_GL001288</name>
</gene>
<evidence type="ECO:0000313" key="9">
    <source>
        <dbReference type="Proteomes" id="UP000050920"/>
    </source>
</evidence>
<dbReference type="InterPro" id="IPR050890">
    <property type="entry name" value="PTS_EIIA_component"/>
</dbReference>
<proteinExistence type="predicted"/>
<keyword evidence="6" id="KW-0418">Kinase</keyword>
<evidence type="ECO:0000256" key="6">
    <source>
        <dbReference type="ARBA" id="ARBA00022777"/>
    </source>
</evidence>
<keyword evidence="4" id="KW-0808">Transferase</keyword>
<keyword evidence="3" id="KW-0762">Sugar transport</keyword>
<dbReference type="Proteomes" id="UP000050920">
    <property type="component" value="Unassembled WGS sequence"/>
</dbReference>
<dbReference type="InterPro" id="IPR011055">
    <property type="entry name" value="Dup_hybrid_motif"/>
</dbReference>
<dbReference type="GO" id="GO:0009401">
    <property type="term" value="P:phosphoenolpyruvate-dependent sugar phosphotransferase system"/>
    <property type="evidence" value="ECO:0007669"/>
    <property type="project" value="UniProtKB-KW"/>
</dbReference>
<evidence type="ECO:0000313" key="8">
    <source>
        <dbReference type="EMBL" id="KRO25197.1"/>
    </source>
</evidence>
<evidence type="ECO:0000256" key="2">
    <source>
        <dbReference type="ARBA" id="ARBA00022448"/>
    </source>
</evidence>
<dbReference type="AlphaFoldDB" id="A0A0R2NME0"/>
<accession>A0A0R2NME0</accession>
<keyword evidence="5" id="KW-0598">Phosphotransferase system</keyword>
<evidence type="ECO:0000256" key="3">
    <source>
        <dbReference type="ARBA" id="ARBA00022597"/>
    </source>
</evidence>
<comment type="caution">
    <text evidence="8">The sequence shown here is derived from an EMBL/GenBank/DDBJ whole genome shotgun (WGS) entry which is preliminary data.</text>
</comment>
<name>A0A0R2NME0_9LACO</name>
<protein>
    <recommendedName>
        <fullName evidence="7">PTS EIIA type-1 domain-containing protein</fullName>
    </recommendedName>
</protein>
<evidence type="ECO:0000259" key="7">
    <source>
        <dbReference type="PROSITE" id="PS51093"/>
    </source>
</evidence>
<reference evidence="8 9" key="1">
    <citation type="journal article" date="2015" name="Genome Announc.">
        <title>Expanding the biotechnology potential of lactobacilli through comparative genomics of 213 strains and associated genera.</title>
        <authorList>
            <person name="Sun Z."/>
            <person name="Harris H.M."/>
            <person name="McCann A."/>
            <person name="Guo C."/>
            <person name="Argimon S."/>
            <person name="Zhang W."/>
            <person name="Yang X."/>
            <person name="Jeffery I.B."/>
            <person name="Cooney J.C."/>
            <person name="Kagawa T.F."/>
            <person name="Liu W."/>
            <person name="Song Y."/>
            <person name="Salvetti E."/>
            <person name="Wrobel A."/>
            <person name="Rasinkangas P."/>
            <person name="Parkhill J."/>
            <person name="Rea M.C."/>
            <person name="O'Sullivan O."/>
            <person name="Ritari J."/>
            <person name="Douillard F.P."/>
            <person name="Paul Ross R."/>
            <person name="Yang R."/>
            <person name="Briner A.E."/>
            <person name="Felis G.E."/>
            <person name="de Vos W.M."/>
            <person name="Barrangou R."/>
            <person name="Klaenhammer T.R."/>
            <person name="Caufield P.W."/>
            <person name="Cui Y."/>
            <person name="Zhang H."/>
            <person name="O'Toole P.W."/>
        </authorList>
    </citation>
    <scope>NUCLEOTIDE SEQUENCE [LARGE SCALE GENOMIC DNA]</scope>
    <source>
        <strain evidence="8 9">DSM 21115</strain>
    </source>
</reference>
<organism evidence="8 9">
    <name type="scientific">Lactiplantibacillus fabifermentans DSM 21115</name>
    <dbReference type="NCBI Taxonomy" id="1413187"/>
    <lineage>
        <taxon>Bacteria</taxon>
        <taxon>Bacillati</taxon>
        <taxon>Bacillota</taxon>
        <taxon>Bacilli</taxon>
        <taxon>Lactobacillales</taxon>
        <taxon>Lactobacillaceae</taxon>
        <taxon>Lactiplantibacillus</taxon>
    </lineage>
</organism>
<comment type="subcellular location">
    <subcellularLocation>
        <location evidence="1">Cytoplasm</location>
    </subcellularLocation>
</comment>
<dbReference type="Pfam" id="PF00358">
    <property type="entry name" value="PTS_EIIA_1"/>
    <property type="match status" value="1"/>
</dbReference>
<dbReference type="EMBL" id="AYGX02000153">
    <property type="protein sequence ID" value="KRO25197.1"/>
    <property type="molecule type" value="Genomic_DNA"/>
</dbReference>
<evidence type="ECO:0000256" key="1">
    <source>
        <dbReference type="ARBA" id="ARBA00004496"/>
    </source>
</evidence>
<feature type="domain" description="PTS EIIA type-1" evidence="7">
    <location>
        <begin position="27"/>
        <end position="132"/>
    </location>
</feature>
<dbReference type="PANTHER" id="PTHR45008">
    <property type="entry name" value="PTS SYSTEM GLUCOSE-SPECIFIC EIIA COMPONENT"/>
    <property type="match status" value="1"/>
</dbReference>
<sequence length="179" mass="18872">MLLTTSHLIPIVAPFAGQRLWISPVTEAVFSAGLVTHRQRLIPQTSQLVAPCAGFVTMIANQRQVLGFCTSTGLVVNLHFGLALGSWTQARFHLVVQVGDRVSAGQPLAVVETTVVPRAKAPIPATPTIMAAIARMHASLLSASNQVRSIGTVITSITLNMAANHRIAMIGPPQLSAVA</sequence>